<dbReference type="InterPro" id="IPR012347">
    <property type="entry name" value="Ferritin-like"/>
</dbReference>
<feature type="domain" description="Rubrerythrin diiron-binding" evidence="1">
    <location>
        <begin position="9"/>
        <end position="151"/>
    </location>
</feature>
<organism evidence="2">
    <name type="scientific">Candidatus Caldatribacterium californiense</name>
    <dbReference type="NCBI Taxonomy" id="1454726"/>
    <lineage>
        <taxon>Bacteria</taxon>
        <taxon>Pseudomonadati</taxon>
        <taxon>Atribacterota</taxon>
        <taxon>Atribacteria</taxon>
        <taxon>Atribacterales</taxon>
        <taxon>Candidatus Caldatribacteriaceae</taxon>
        <taxon>Candidatus Caldatribacterium</taxon>
    </lineage>
</organism>
<dbReference type="Gene3D" id="1.20.1260.10">
    <property type="match status" value="1"/>
</dbReference>
<dbReference type="EMBL" id="DTFV01000057">
    <property type="protein sequence ID" value="HGI30415.1"/>
    <property type="molecule type" value="Genomic_DNA"/>
</dbReference>
<evidence type="ECO:0000259" key="1">
    <source>
        <dbReference type="Pfam" id="PF02915"/>
    </source>
</evidence>
<dbReference type="AlphaFoldDB" id="A0A7V3YG40"/>
<dbReference type="GO" id="GO:0016491">
    <property type="term" value="F:oxidoreductase activity"/>
    <property type="evidence" value="ECO:0007669"/>
    <property type="project" value="InterPro"/>
</dbReference>
<gene>
    <name evidence="2" type="ORF">ENV30_03795</name>
</gene>
<sequence>MAFRFAPSEVLSMAVELERKGIAFYEHLKSRATREDGKRMFQFLADEERQHLETFTRLLEETGETVVDVNGEVSQYLGSIVETGVLSRVLKEEVSVEKMGFSEALGLGIQVEKESVLFYQGFLPFVPREKQGWVEEVIAEEKRHFLRLVKLKEELTGEAV</sequence>
<dbReference type="Pfam" id="PF02915">
    <property type="entry name" value="Rubrerythrin"/>
    <property type="match status" value="1"/>
</dbReference>
<proteinExistence type="predicted"/>
<evidence type="ECO:0000313" key="2">
    <source>
        <dbReference type="EMBL" id="HGI30415.1"/>
    </source>
</evidence>
<dbReference type="CDD" id="cd01045">
    <property type="entry name" value="Ferritin_like_AB"/>
    <property type="match status" value="1"/>
</dbReference>
<protein>
    <recommendedName>
        <fullName evidence="1">Rubrerythrin diiron-binding domain-containing protein</fullName>
    </recommendedName>
</protein>
<comment type="caution">
    <text evidence="2">The sequence shown here is derived from an EMBL/GenBank/DDBJ whole genome shotgun (WGS) entry which is preliminary data.</text>
</comment>
<accession>A0A7V3YG40</accession>
<dbReference type="InterPro" id="IPR009078">
    <property type="entry name" value="Ferritin-like_SF"/>
</dbReference>
<name>A0A7V3YG40_9BACT</name>
<dbReference type="PANTHER" id="PTHR33531">
    <property type="entry name" value="RUBRERYTHRIN SUBFAMILY"/>
    <property type="match status" value="1"/>
</dbReference>
<dbReference type="InterPro" id="IPR003251">
    <property type="entry name" value="Rr_diiron-bd_dom"/>
</dbReference>
<dbReference type="SUPFAM" id="SSF47240">
    <property type="entry name" value="Ferritin-like"/>
    <property type="match status" value="1"/>
</dbReference>
<dbReference type="GO" id="GO:0046872">
    <property type="term" value="F:metal ion binding"/>
    <property type="evidence" value="ECO:0007669"/>
    <property type="project" value="InterPro"/>
</dbReference>
<reference evidence="2" key="1">
    <citation type="journal article" date="2020" name="mSystems">
        <title>Genome- and Community-Level Interaction Insights into Carbon Utilization and Element Cycling Functions of Hydrothermarchaeota in Hydrothermal Sediment.</title>
        <authorList>
            <person name="Zhou Z."/>
            <person name="Liu Y."/>
            <person name="Xu W."/>
            <person name="Pan J."/>
            <person name="Luo Z.H."/>
            <person name="Li M."/>
        </authorList>
    </citation>
    <scope>NUCLEOTIDE SEQUENCE [LARGE SCALE GENOMIC DNA]</scope>
    <source>
        <strain evidence="2">SpSt-747</strain>
    </source>
</reference>
<dbReference type="PANTHER" id="PTHR33531:SF7">
    <property type="entry name" value="HYPOTHETICAL MEMBRANE PROTEIN, CONSERVED"/>
    <property type="match status" value="1"/>
</dbReference>